<gene>
    <name evidence="1" type="ORF">BV22DRAFT_182921</name>
</gene>
<dbReference type="Proteomes" id="UP000790709">
    <property type="component" value="Unassembled WGS sequence"/>
</dbReference>
<name>A0ACB8BVB7_9AGAM</name>
<evidence type="ECO:0000313" key="2">
    <source>
        <dbReference type="Proteomes" id="UP000790709"/>
    </source>
</evidence>
<evidence type="ECO:0000313" key="1">
    <source>
        <dbReference type="EMBL" id="KAH7928798.1"/>
    </source>
</evidence>
<keyword evidence="2" id="KW-1185">Reference proteome</keyword>
<protein>
    <submittedName>
        <fullName evidence="1">Uncharacterized protein</fullName>
    </submittedName>
</protein>
<comment type="caution">
    <text evidence="1">The sequence shown here is derived from an EMBL/GenBank/DDBJ whole genome shotgun (WGS) entry which is preliminary data.</text>
</comment>
<proteinExistence type="predicted"/>
<reference evidence="1" key="1">
    <citation type="journal article" date="2021" name="New Phytol.">
        <title>Evolutionary innovations through gain and loss of genes in the ectomycorrhizal Boletales.</title>
        <authorList>
            <person name="Wu G."/>
            <person name="Miyauchi S."/>
            <person name="Morin E."/>
            <person name="Kuo A."/>
            <person name="Drula E."/>
            <person name="Varga T."/>
            <person name="Kohler A."/>
            <person name="Feng B."/>
            <person name="Cao Y."/>
            <person name="Lipzen A."/>
            <person name="Daum C."/>
            <person name="Hundley H."/>
            <person name="Pangilinan J."/>
            <person name="Johnson J."/>
            <person name="Barry K."/>
            <person name="LaButti K."/>
            <person name="Ng V."/>
            <person name="Ahrendt S."/>
            <person name="Min B."/>
            <person name="Choi I.G."/>
            <person name="Park H."/>
            <person name="Plett J.M."/>
            <person name="Magnuson J."/>
            <person name="Spatafora J.W."/>
            <person name="Nagy L.G."/>
            <person name="Henrissat B."/>
            <person name="Grigoriev I.V."/>
            <person name="Yang Z.L."/>
            <person name="Xu J."/>
            <person name="Martin F.M."/>
        </authorList>
    </citation>
    <scope>NUCLEOTIDE SEQUENCE</scope>
    <source>
        <strain evidence="1">KUC20120723A-06</strain>
    </source>
</reference>
<organism evidence="1 2">
    <name type="scientific">Leucogyrophana mollusca</name>
    <dbReference type="NCBI Taxonomy" id="85980"/>
    <lineage>
        <taxon>Eukaryota</taxon>
        <taxon>Fungi</taxon>
        <taxon>Dikarya</taxon>
        <taxon>Basidiomycota</taxon>
        <taxon>Agaricomycotina</taxon>
        <taxon>Agaricomycetes</taxon>
        <taxon>Agaricomycetidae</taxon>
        <taxon>Boletales</taxon>
        <taxon>Boletales incertae sedis</taxon>
        <taxon>Leucogyrophana</taxon>
    </lineage>
</organism>
<dbReference type="EMBL" id="MU266349">
    <property type="protein sequence ID" value="KAH7928798.1"/>
    <property type="molecule type" value="Genomic_DNA"/>
</dbReference>
<sequence length="199" mass="22685">MSAAERGSARERAASTLTLLKLSGDAKIRAYLLEVKAIVIFIKQLQDKKSALLAAYALTVFMQYDEMRQPITEDSRVPHHIVNMLRLDYFDEAIGQNEGFQIFSDLLKDDDLRLRIKEFNITEVFARKLEAGRSSEIRTSLICLDIFRSFEHDGPWARELVEKGLQHLKSRQWKTQKAGVTVLSSLAQTGTQDAHTRNC</sequence>
<accession>A0ACB8BVB7</accession>